<dbReference type="PIRSF" id="PIRSF005461">
    <property type="entry name" value="23S_rRNA_mtase"/>
    <property type="match status" value="1"/>
</dbReference>
<sequence length="230" mass="24778">MSARGGARITRTGRVLEDTFFKQAKAKGYVARSAYKLQEIQQKHKLIPPGGQILDLGCHPGAWLQVACESLGPLKKGGRVIGVDIQETSRPGKFCDERVSIVQADARLLGPEFWQAHCPGGFDAVLSDMCHFTLGNSVADAYKSLELARTAWEIATGGEALAADAAAATAPLSRGVLKPGGSLVMKLLQGSGTQEFAAELRQDFAKVAWHRCKATRSESKEIFLLGLKRK</sequence>
<name>A0A9D4YW75_CHLVU</name>
<evidence type="ECO:0000256" key="2">
    <source>
        <dbReference type="ARBA" id="ARBA00022552"/>
    </source>
</evidence>
<dbReference type="InterPro" id="IPR015507">
    <property type="entry name" value="rRNA-MeTfrase_E"/>
</dbReference>
<evidence type="ECO:0000313" key="10">
    <source>
        <dbReference type="Proteomes" id="UP001055712"/>
    </source>
</evidence>
<evidence type="ECO:0000256" key="1">
    <source>
        <dbReference type="ARBA" id="ARBA00009258"/>
    </source>
</evidence>
<comment type="similarity">
    <text evidence="1">Belongs to the class I-like SAM-binding methyltransferase superfamily. RNA methyltransferase RlmE family.</text>
</comment>
<protein>
    <recommendedName>
        <fullName evidence="6">rRNA methyltransferase 2, mitochondrial</fullName>
    </recommendedName>
</protein>
<comment type="caution">
    <text evidence="9">The sequence shown here is derived from an EMBL/GenBank/DDBJ whole genome shotgun (WGS) entry which is preliminary data.</text>
</comment>
<dbReference type="Proteomes" id="UP001055712">
    <property type="component" value="Unassembled WGS sequence"/>
</dbReference>
<evidence type="ECO:0000256" key="6">
    <source>
        <dbReference type="ARBA" id="ARBA00041184"/>
    </source>
</evidence>
<dbReference type="Pfam" id="PF01728">
    <property type="entry name" value="FtsJ"/>
    <property type="match status" value="1"/>
</dbReference>
<evidence type="ECO:0000256" key="5">
    <source>
        <dbReference type="ARBA" id="ARBA00022691"/>
    </source>
</evidence>
<dbReference type="PANTHER" id="PTHR10920">
    <property type="entry name" value="RIBOSOMAL RNA METHYLTRANSFERASE"/>
    <property type="match status" value="1"/>
</dbReference>
<dbReference type="CDD" id="cd02440">
    <property type="entry name" value="AdoMet_MTases"/>
    <property type="match status" value="1"/>
</dbReference>
<dbReference type="OrthoDB" id="20105at2759"/>
<organism evidence="9 10">
    <name type="scientific">Chlorella vulgaris</name>
    <name type="common">Green alga</name>
    <dbReference type="NCBI Taxonomy" id="3077"/>
    <lineage>
        <taxon>Eukaryota</taxon>
        <taxon>Viridiplantae</taxon>
        <taxon>Chlorophyta</taxon>
        <taxon>core chlorophytes</taxon>
        <taxon>Trebouxiophyceae</taxon>
        <taxon>Chlorellales</taxon>
        <taxon>Chlorellaceae</taxon>
        <taxon>Chlorella clade</taxon>
        <taxon>Chlorella</taxon>
    </lineage>
</organism>
<feature type="active site" description="Proton acceptor" evidence="7">
    <location>
        <position position="186"/>
    </location>
</feature>
<feature type="domain" description="Ribosomal RNA methyltransferase FtsJ" evidence="8">
    <location>
        <begin position="29"/>
        <end position="229"/>
    </location>
</feature>
<evidence type="ECO:0000256" key="3">
    <source>
        <dbReference type="ARBA" id="ARBA00022603"/>
    </source>
</evidence>
<reference evidence="9" key="2">
    <citation type="submission" date="2020-11" db="EMBL/GenBank/DDBJ databases">
        <authorList>
            <person name="Cecchin M."/>
            <person name="Marcolungo L."/>
            <person name="Rossato M."/>
            <person name="Girolomoni L."/>
            <person name="Cosentino E."/>
            <person name="Cuine S."/>
            <person name="Li-Beisson Y."/>
            <person name="Delledonne M."/>
            <person name="Ballottari M."/>
        </authorList>
    </citation>
    <scope>NUCLEOTIDE SEQUENCE</scope>
    <source>
        <strain evidence="9">211/11P</strain>
        <tissue evidence="9">Whole cell</tissue>
    </source>
</reference>
<dbReference type="GO" id="GO:0008650">
    <property type="term" value="F:rRNA (uridine-2'-O-)-methyltransferase activity"/>
    <property type="evidence" value="ECO:0007669"/>
    <property type="project" value="TreeGrafter"/>
</dbReference>
<keyword evidence="2" id="KW-0698">rRNA processing</keyword>
<keyword evidence="3" id="KW-0489">Methyltransferase</keyword>
<dbReference type="HAMAP" id="MF_01547">
    <property type="entry name" value="RNA_methyltr_E"/>
    <property type="match status" value="1"/>
</dbReference>
<dbReference type="InterPro" id="IPR050082">
    <property type="entry name" value="RNA_methyltr_RlmE"/>
</dbReference>
<proteinExistence type="inferred from homology"/>
<evidence type="ECO:0000256" key="4">
    <source>
        <dbReference type="ARBA" id="ARBA00022679"/>
    </source>
</evidence>
<dbReference type="SUPFAM" id="SSF53335">
    <property type="entry name" value="S-adenosyl-L-methionine-dependent methyltransferases"/>
    <property type="match status" value="1"/>
</dbReference>
<dbReference type="Gene3D" id="3.40.50.150">
    <property type="entry name" value="Vaccinia Virus protein VP39"/>
    <property type="match status" value="1"/>
</dbReference>
<evidence type="ECO:0000259" key="8">
    <source>
        <dbReference type="Pfam" id="PF01728"/>
    </source>
</evidence>
<dbReference type="AlphaFoldDB" id="A0A9D4YW75"/>
<dbReference type="InterPro" id="IPR002877">
    <property type="entry name" value="RNA_MeTrfase_FtsJ_dom"/>
</dbReference>
<dbReference type="PANTHER" id="PTHR10920:SF18">
    <property type="entry name" value="RRNA METHYLTRANSFERASE 2, MITOCHONDRIAL"/>
    <property type="match status" value="1"/>
</dbReference>
<dbReference type="EMBL" id="SIDB01000008">
    <property type="protein sequence ID" value="KAI3429712.1"/>
    <property type="molecule type" value="Genomic_DNA"/>
</dbReference>
<keyword evidence="5 7" id="KW-0949">S-adenosyl-L-methionine</keyword>
<evidence type="ECO:0000256" key="7">
    <source>
        <dbReference type="PIRSR" id="PIRSR005461-1"/>
    </source>
</evidence>
<accession>A0A9D4YW75</accession>
<dbReference type="InterPro" id="IPR029063">
    <property type="entry name" value="SAM-dependent_MTases_sf"/>
</dbReference>
<keyword evidence="10" id="KW-1185">Reference proteome</keyword>
<reference evidence="9" key="1">
    <citation type="journal article" date="2019" name="Plant J.">
        <title>Chlorella vulgaris genome assembly and annotation reveals the molecular basis for metabolic acclimation to high light conditions.</title>
        <authorList>
            <person name="Cecchin M."/>
            <person name="Marcolungo L."/>
            <person name="Rossato M."/>
            <person name="Girolomoni L."/>
            <person name="Cosentino E."/>
            <person name="Cuine S."/>
            <person name="Li-Beisson Y."/>
            <person name="Delledonne M."/>
            <person name="Ballottari M."/>
        </authorList>
    </citation>
    <scope>NUCLEOTIDE SEQUENCE</scope>
    <source>
        <strain evidence="9">211/11P</strain>
    </source>
</reference>
<gene>
    <name evidence="9" type="ORF">D9Q98_005797</name>
</gene>
<evidence type="ECO:0000313" key="9">
    <source>
        <dbReference type="EMBL" id="KAI3429712.1"/>
    </source>
</evidence>
<keyword evidence="4" id="KW-0808">Transferase</keyword>